<keyword evidence="6" id="KW-1185">Reference proteome</keyword>
<keyword evidence="1" id="KW-0805">Transcription regulation</keyword>
<dbReference type="Proteomes" id="UP001301653">
    <property type="component" value="Unassembled WGS sequence"/>
</dbReference>
<dbReference type="InterPro" id="IPR036390">
    <property type="entry name" value="WH_DNA-bd_sf"/>
</dbReference>
<dbReference type="Pfam" id="PF01638">
    <property type="entry name" value="HxlR"/>
    <property type="match status" value="1"/>
</dbReference>
<dbReference type="PROSITE" id="PS51118">
    <property type="entry name" value="HTH_HXLR"/>
    <property type="match status" value="1"/>
</dbReference>
<organism evidence="5 6">
    <name type="scientific">Stenotrophomonas capsici</name>
    <dbReference type="NCBI Taxonomy" id="3110230"/>
    <lineage>
        <taxon>Bacteria</taxon>
        <taxon>Pseudomonadati</taxon>
        <taxon>Pseudomonadota</taxon>
        <taxon>Gammaproteobacteria</taxon>
        <taxon>Lysobacterales</taxon>
        <taxon>Lysobacteraceae</taxon>
        <taxon>Stenotrophomonas</taxon>
    </lineage>
</organism>
<evidence type="ECO:0000259" key="4">
    <source>
        <dbReference type="PROSITE" id="PS51118"/>
    </source>
</evidence>
<reference evidence="5 6" key="1">
    <citation type="submission" date="2023-12" db="EMBL/GenBank/DDBJ databases">
        <title>Stenotrophomonas guangdongensis sp. nov., isolated from wilted pepper plants (Capsicum annuum).</title>
        <authorList>
            <person name="Qiu M."/>
            <person name="Li Y."/>
            <person name="Liu Q."/>
            <person name="Zhang X."/>
            <person name="Huang Y."/>
            <person name="Guo R."/>
            <person name="Hu M."/>
            <person name="Zhou J."/>
            <person name="Zhou X."/>
        </authorList>
    </citation>
    <scope>NUCLEOTIDE SEQUENCE [LARGE SCALE GENOMIC DNA]</scope>
    <source>
        <strain evidence="5 6">MH1</strain>
    </source>
</reference>
<dbReference type="EMBL" id="JAYFUH010000249">
    <property type="protein sequence ID" value="MEA5668606.1"/>
    <property type="molecule type" value="Genomic_DNA"/>
</dbReference>
<gene>
    <name evidence="5" type="ORF">VA603_13745</name>
</gene>
<protein>
    <submittedName>
        <fullName evidence="5">Helix-turn-helix domain-containing protein</fullName>
    </submittedName>
</protein>
<dbReference type="PANTHER" id="PTHR33204">
    <property type="entry name" value="TRANSCRIPTIONAL REGULATOR, MARR FAMILY"/>
    <property type="match status" value="1"/>
</dbReference>
<proteinExistence type="predicted"/>
<dbReference type="Gene3D" id="1.10.10.10">
    <property type="entry name" value="Winged helix-like DNA-binding domain superfamily/Winged helix DNA-binding domain"/>
    <property type="match status" value="1"/>
</dbReference>
<dbReference type="PANTHER" id="PTHR33204:SF39">
    <property type="entry name" value="TRANSCRIPTIONAL REGULATORY PROTEIN"/>
    <property type="match status" value="1"/>
</dbReference>
<comment type="caution">
    <text evidence="5">The sequence shown here is derived from an EMBL/GenBank/DDBJ whole genome shotgun (WGS) entry which is preliminary data.</text>
</comment>
<evidence type="ECO:0000313" key="6">
    <source>
        <dbReference type="Proteomes" id="UP001301653"/>
    </source>
</evidence>
<dbReference type="InterPro" id="IPR036388">
    <property type="entry name" value="WH-like_DNA-bd_sf"/>
</dbReference>
<keyword evidence="2" id="KW-0238">DNA-binding</keyword>
<dbReference type="SUPFAM" id="SSF46785">
    <property type="entry name" value="Winged helix' DNA-binding domain"/>
    <property type="match status" value="1"/>
</dbReference>
<evidence type="ECO:0000313" key="5">
    <source>
        <dbReference type="EMBL" id="MEA5668606.1"/>
    </source>
</evidence>
<keyword evidence="3" id="KW-0804">Transcription</keyword>
<dbReference type="RefSeq" id="WP_323439186.1">
    <property type="nucleotide sequence ID" value="NZ_JAYFUH010000249.1"/>
</dbReference>
<evidence type="ECO:0000256" key="3">
    <source>
        <dbReference type="ARBA" id="ARBA00023163"/>
    </source>
</evidence>
<sequence length="135" mass="15028">MAATHTGDTVRGSEQGAAYCQQMRLLLERVGERWSLLAVIALRAQALRFNALRRELQGISPRMLARTLKALERDGLVSRTVHPTVPPQVDYALTALGRSLLQPVDALLHWADEHREAMDMARRDFDAREAVAAAT</sequence>
<name>A0ABU5V5I0_9GAMM</name>
<accession>A0ABU5V5I0</accession>
<dbReference type="InterPro" id="IPR002577">
    <property type="entry name" value="HTH_HxlR"/>
</dbReference>
<feature type="domain" description="HTH hxlR-type" evidence="4">
    <location>
        <begin position="20"/>
        <end position="119"/>
    </location>
</feature>
<evidence type="ECO:0000256" key="1">
    <source>
        <dbReference type="ARBA" id="ARBA00023015"/>
    </source>
</evidence>
<evidence type="ECO:0000256" key="2">
    <source>
        <dbReference type="ARBA" id="ARBA00023125"/>
    </source>
</evidence>